<evidence type="ECO:0000256" key="1">
    <source>
        <dbReference type="ARBA" id="ARBA00004914"/>
    </source>
</evidence>
<dbReference type="SUPFAM" id="SSF75005">
    <property type="entry name" value="Arabinanase/levansucrase/invertase"/>
    <property type="match status" value="1"/>
</dbReference>
<dbReference type="InterPro" id="IPR001362">
    <property type="entry name" value="Glyco_hydro_32"/>
</dbReference>
<gene>
    <name evidence="10" type="primary">scrB_2</name>
    <name evidence="10" type="ORF">ERS852502_00903</name>
</gene>
<protein>
    <recommendedName>
        <fullName evidence="4 8">Sucrose-6-phosphate hydrolase</fullName>
        <ecNumber evidence="3 8">3.2.1.26</ecNumber>
    </recommendedName>
    <alternativeName>
        <fullName evidence="7 8">Invertase</fullName>
    </alternativeName>
</protein>
<dbReference type="SUPFAM" id="SSF49899">
    <property type="entry name" value="Concanavalin A-like lectins/glucanases"/>
    <property type="match status" value="1"/>
</dbReference>
<accession>A0A174YJG7</accession>
<comment type="pathway">
    <text evidence="1 8">Glycan biosynthesis; sucrose metabolism.</text>
</comment>
<sequence length="459" mass="53501">MIKRQKYHLEPDRGLLNDPNGLVFYKDMYHVFFQWNRFEKNHSYKEWGHFTSKDLLHWNWEGSALLPDQFYEQNGVYSGSALIKDGQLRLFYTGNNKSGGVRKSSQCLAVTEDGKTFQKKGIVVSTPTEFTEHFRDPKVWQDGDDYYMVIGAQMKNGRGSVALCSSKDAENWKFELVLAKSKEYEMVECPDYFQVDGQGILLYCPQHRDNESDSSLCSFSAYKEFDFNDIVSGKIEDSNMQNLDEGRKKMDQGFDFYAPQTFTSPDGRKILFAWMSRMEEEEEKLFGAGESSIHCMTLPRELSYRNGELCQLPVRELEKSLCIHKISEQERQSGEIILKNRVYCAKLSNLQNETSFEIEFQNREVILEYKKVEKIISVKRKNWVTKDYDERNCKIDSLETIECWSDISSMEIFVNQGSKVFSMRMFTEEENGKVKISGLMKETVVEMYDLMGEGEEKNE</sequence>
<feature type="domain" description="Glycosyl hydrolase family 32 N-terminal" evidence="9">
    <location>
        <begin position="8"/>
        <end position="313"/>
    </location>
</feature>
<reference evidence="10 11" key="1">
    <citation type="submission" date="2015-09" db="EMBL/GenBank/DDBJ databases">
        <authorList>
            <consortium name="Pathogen Informatics"/>
        </authorList>
    </citation>
    <scope>NUCLEOTIDE SEQUENCE [LARGE SCALE GENOMIC DNA]</scope>
    <source>
        <strain evidence="10 11">2789STDY5834889</strain>
    </source>
</reference>
<evidence type="ECO:0000256" key="5">
    <source>
        <dbReference type="ARBA" id="ARBA00022801"/>
    </source>
</evidence>
<dbReference type="InterPro" id="IPR006232">
    <property type="entry name" value="Suc6P_hydrolase"/>
</dbReference>
<evidence type="ECO:0000313" key="11">
    <source>
        <dbReference type="Proteomes" id="UP000078383"/>
    </source>
</evidence>
<dbReference type="InterPro" id="IPR023296">
    <property type="entry name" value="Glyco_hydro_beta-prop_sf"/>
</dbReference>
<dbReference type="OrthoDB" id="9759709at2"/>
<keyword evidence="6 8" id="KW-0326">Glycosidase</keyword>
<dbReference type="RefSeq" id="WP_055147194.1">
    <property type="nucleotide sequence ID" value="NZ_CZBS01000005.1"/>
</dbReference>
<dbReference type="EMBL" id="CZBX01000003">
    <property type="protein sequence ID" value="CUQ84376.1"/>
    <property type="molecule type" value="Genomic_DNA"/>
</dbReference>
<evidence type="ECO:0000256" key="6">
    <source>
        <dbReference type="ARBA" id="ARBA00023295"/>
    </source>
</evidence>
<dbReference type="InterPro" id="IPR013320">
    <property type="entry name" value="ConA-like_dom_sf"/>
</dbReference>
<dbReference type="PANTHER" id="PTHR43101">
    <property type="entry name" value="BETA-FRUCTOSIDASE"/>
    <property type="match status" value="1"/>
</dbReference>
<dbReference type="GO" id="GO:0005737">
    <property type="term" value="C:cytoplasm"/>
    <property type="evidence" value="ECO:0007669"/>
    <property type="project" value="UniProtKB-SubCell"/>
</dbReference>
<dbReference type="SMART" id="SM00640">
    <property type="entry name" value="Glyco_32"/>
    <property type="match status" value="1"/>
</dbReference>
<dbReference type="UniPathway" id="UPA00238"/>
<keyword evidence="5 8" id="KW-0378">Hydrolase</keyword>
<keyword evidence="8" id="KW-0119">Carbohydrate metabolism</keyword>
<comment type="subcellular location">
    <subcellularLocation>
        <location evidence="8">Cytoplasm</location>
    </subcellularLocation>
</comment>
<dbReference type="PANTHER" id="PTHR43101:SF1">
    <property type="entry name" value="BETA-FRUCTOSIDASE"/>
    <property type="match status" value="1"/>
</dbReference>
<dbReference type="InterPro" id="IPR018053">
    <property type="entry name" value="Glyco_hydro_32_AS"/>
</dbReference>
<organism evidence="10 11">
    <name type="scientific">[Ruminococcus] torques</name>
    <dbReference type="NCBI Taxonomy" id="33039"/>
    <lineage>
        <taxon>Bacteria</taxon>
        <taxon>Bacillati</taxon>
        <taxon>Bacillota</taxon>
        <taxon>Clostridia</taxon>
        <taxon>Lachnospirales</taxon>
        <taxon>Lachnospiraceae</taxon>
        <taxon>Mediterraneibacter</taxon>
    </lineage>
</organism>
<dbReference type="Proteomes" id="UP000078383">
    <property type="component" value="Unassembled WGS sequence"/>
</dbReference>
<comment type="function">
    <text evidence="8">Enables the bacterium to metabolize sucrose as a sole carbon source.</text>
</comment>
<dbReference type="GO" id="GO:0004564">
    <property type="term" value="F:beta-fructofuranosidase activity"/>
    <property type="evidence" value="ECO:0007669"/>
    <property type="project" value="UniProtKB-EC"/>
</dbReference>
<dbReference type="Gene3D" id="2.60.120.560">
    <property type="entry name" value="Exo-inulinase, domain 1"/>
    <property type="match status" value="1"/>
</dbReference>
<comment type="catalytic activity">
    <reaction evidence="8">
        <text>Hydrolysis of terminal non-reducing beta-D-fructofuranoside residues in beta-D-fructofuranosides.</text>
        <dbReference type="EC" id="3.2.1.26"/>
    </reaction>
</comment>
<dbReference type="InterPro" id="IPR051214">
    <property type="entry name" value="GH32_Enzymes"/>
</dbReference>
<dbReference type="Pfam" id="PF00251">
    <property type="entry name" value="Glyco_hydro_32N"/>
    <property type="match status" value="1"/>
</dbReference>
<dbReference type="CDD" id="cd18623">
    <property type="entry name" value="GH32_ScrB-like"/>
    <property type="match status" value="1"/>
</dbReference>
<dbReference type="PROSITE" id="PS00609">
    <property type="entry name" value="GLYCOSYL_HYDROL_F32"/>
    <property type="match status" value="1"/>
</dbReference>
<dbReference type="AlphaFoldDB" id="A0A174YJG7"/>
<evidence type="ECO:0000259" key="9">
    <source>
        <dbReference type="Pfam" id="PF00251"/>
    </source>
</evidence>
<evidence type="ECO:0000256" key="8">
    <source>
        <dbReference type="RuleBase" id="RU365015"/>
    </source>
</evidence>
<dbReference type="Gene3D" id="2.115.10.20">
    <property type="entry name" value="Glycosyl hydrolase domain, family 43"/>
    <property type="match status" value="1"/>
</dbReference>
<proteinExistence type="inferred from homology"/>
<evidence type="ECO:0000256" key="4">
    <source>
        <dbReference type="ARBA" id="ARBA00019623"/>
    </source>
</evidence>
<evidence type="ECO:0000313" key="10">
    <source>
        <dbReference type="EMBL" id="CUQ84376.1"/>
    </source>
</evidence>
<evidence type="ECO:0000256" key="3">
    <source>
        <dbReference type="ARBA" id="ARBA00012758"/>
    </source>
</evidence>
<comment type="similarity">
    <text evidence="2 8">Belongs to the glycosyl hydrolase 32 family.</text>
</comment>
<evidence type="ECO:0000256" key="7">
    <source>
        <dbReference type="ARBA" id="ARBA00033367"/>
    </source>
</evidence>
<dbReference type="InterPro" id="IPR013148">
    <property type="entry name" value="Glyco_hydro_32_N"/>
</dbReference>
<name>A0A174YJG7_9FIRM</name>
<keyword evidence="8" id="KW-0963">Cytoplasm</keyword>
<dbReference type="EC" id="3.2.1.26" evidence="3 8"/>
<dbReference type="NCBIfam" id="TIGR01322">
    <property type="entry name" value="scrB_fam"/>
    <property type="match status" value="1"/>
</dbReference>
<dbReference type="GO" id="GO:0005985">
    <property type="term" value="P:sucrose metabolic process"/>
    <property type="evidence" value="ECO:0007669"/>
    <property type="project" value="UniProtKB-UniPathway"/>
</dbReference>
<evidence type="ECO:0000256" key="2">
    <source>
        <dbReference type="ARBA" id="ARBA00009902"/>
    </source>
</evidence>